<evidence type="ECO:0008006" key="4">
    <source>
        <dbReference type="Google" id="ProtNLM"/>
    </source>
</evidence>
<protein>
    <recommendedName>
        <fullName evidence="4">Avr9/Cf-9 rapidly elicited protein 146</fullName>
    </recommendedName>
</protein>
<evidence type="ECO:0000313" key="3">
    <source>
        <dbReference type="Proteomes" id="UP000306102"/>
    </source>
</evidence>
<sequence>MEMEPSPQEIAKKLWNIARAMFLMLRTDISKSKPMVDLLMLLKRGKLAGKAISNLMLHHHSALSCRSDDIHLSFVSPREYEFSCNNSPVYPSYYRRKHHHHQHRRRHHHDYHSDDVVQKVFDLLNSNEVLEASASPLALPGFGQSPIVRQLRITDSPFPLKDGDQEDSQVDMAAEEFIKKFYKELKHQKRMAAHQENQERRAAPESPSPYHIWAS</sequence>
<evidence type="ECO:0000256" key="1">
    <source>
        <dbReference type="SAM" id="MobiDB-lite"/>
    </source>
</evidence>
<dbReference type="InterPro" id="IPR008480">
    <property type="entry name" value="DUF761_pln"/>
</dbReference>
<dbReference type="PANTHER" id="PTHR33265:SF26">
    <property type="entry name" value="OS06G0554600 PROTEIN"/>
    <property type="match status" value="1"/>
</dbReference>
<proteinExistence type="predicted"/>
<comment type="caution">
    <text evidence="2">The sequence shown here is derived from an EMBL/GenBank/DDBJ whole genome shotgun (WGS) entry which is preliminary data.</text>
</comment>
<keyword evidence="3" id="KW-1185">Reference proteome</keyword>
<evidence type="ECO:0000313" key="2">
    <source>
        <dbReference type="EMBL" id="THG09725.1"/>
    </source>
</evidence>
<feature type="region of interest" description="Disordered" evidence="1">
    <location>
        <begin position="188"/>
        <end position="215"/>
    </location>
</feature>
<dbReference type="EMBL" id="SDRB02008285">
    <property type="protein sequence ID" value="THG09725.1"/>
    <property type="molecule type" value="Genomic_DNA"/>
</dbReference>
<organism evidence="2 3">
    <name type="scientific">Camellia sinensis var. sinensis</name>
    <name type="common">China tea</name>
    <dbReference type="NCBI Taxonomy" id="542762"/>
    <lineage>
        <taxon>Eukaryota</taxon>
        <taxon>Viridiplantae</taxon>
        <taxon>Streptophyta</taxon>
        <taxon>Embryophyta</taxon>
        <taxon>Tracheophyta</taxon>
        <taxon>Spermatophyta</taxon>
        <taxon>Magnoliopsida</taxon>
        <taxon>eudicotyledons</taxon>
        <taxon>Gunneridae</taxon>
        <taxon>Pentapetalae</taxon>
        <taxon>asterids</taxon>
        <taxon>Ericales</taxon>
        <taxon>Theaceae</taxon>
        <taxon>Camellia</taxon>
    </lineage>
</organism>
<dbReference type="Pfam" id="PF05553">
    <property type="entry name" value="DUF761"/>
    <property type="match status" value="1"/>
</dbReference>
<accession>A0A4S4E380</accession>
<reference evidence="2 3" key="1">
    <citation type="journal article" date="2018" name="Proc. Natl. Acad. Sci. U.S.A.">
        <title>Draft genome sequence of Camellia sinensis var. sinensis provides insights into the evolution of the tea genome and tea quality.</title>
        <authorList>
            <person name="Wei C."/>
            <person name="Yang H."/>
            <person name="Wang S."/>
            <person name="Zhao J."/>
            <person name="Liu C."/>
            <person name="Gao L."/>
            <person name="Xia E."/>
            <person name="Lu Y."/>
            <person name="Tai Y."/>
            <person name="She G."/>
            <person name="Sun J."/>
            <person name="Cao H."/>
            <person name="Tong W."/>
            <person name="Gao Q."/>
            <person name="Li Y."/>
            <person name="Deng W."/>
            <person name="Jiang X."/>
            <person name="Wang W."/>
            <person name="Chen Q."/>
            <person name="Zhang S."/>
            <person name="Li H."/>
            <person name="Wu J."/>
            <person name="Wang P."/>
            <person name="Li P."/>
            <person name="Shi C."/>
            <person name="Zheng F."/>
            <person name="Jian J."/>
            <person name="Huang B."/>
            <person name="Shan D."/>
            <person name="Shi M."/>
            <person name="Fang C."/>
            <person name="Yue Y."/>
            <person name="Li F."/>
            <person name="Li D."/>
            <person name="Wei S."/>
            <person name="Han B."/>
            <person name="Jiang C."/>
            <person name="Yin Y."/>
            <person name="Xia T."/>
            <person name="Zhang Z."/>
            <person name="Bennetzen J.L."/>
            <person name="Zhao S."/>
            <person name="Wan X."/>
        </authorList>
    </citation>
    <scope>NUCLEOTIDE SEQUENCE [LARGE SCALE GENOMIC DNA]</scope>
    <source>
        <strain evidence="3">cv. Shuchazao</strain>
        <tissue evidence="2">Leaf</tissue>
    </source>
</reference>
<dbReference type="Proteomes" id="UP000306102">
    <property type="component" value="Unassembled WGS sequence"/>
</dbReference>
<name>A0A4S4E380_CAMSN</name>
<dbReference type="AlphaFoldDB" id="A0A4S4E380"/>
<dbReference type="PANTHER" id="PTHR33265">
    <property type="entry name" value="AVR9/CF-9 RAPIDLY ELICITED PROTEIN-RELATED"/>
    <property type="match status" value="1"/>
</dbReference>
<gene>
    <name evidence="2" type="ORF">TEA_006550</name>
</gene>